<evidence type="ECO:0000313" key="2">
    <source>
        <dbReference type="EMBL" id="GFH33149.1"/>
    </source>
</evidence>
<dbReference type="PANTHER" id="PTHR12161:SF5">
    <property type="entry name" value="IST1 HOMOLOG"/>
    <property type="match status" value="1"/>
</dbReference>
<proteinExistence type="inferred from homology"/>
<dbReference type="Gene3D" id="1.20.1260.60">
    <property type="entry name" value="Vacuolar protein sorting-associated protein Ist1"/>
    <property type="match status" value="1"/>
</dbReference>
<dbReference type="EMBL" id="BLLF01007863">
    <property type="protein sequence ID" value="GFH33149.1"/>
    <property type="molecule type" value="Genomic_DNA"/>
</dbReference>
<dbReference type="Pfam" id="PF03398">
    <property type="entry name" value="Ist1"/>
    <property type="match status" value="1"/>
</dbReference>
<feature type="non-terminal residue" evidence="2">
    <location>
        <position position="128"/>
    </location>
</feature>
<name>A0A6A0AJP2_HAELA</name>
<dbReference type="AlphaFoldDB" id="A0A6A0AJP2"/>
<reference evidence="2 3" key="1">
    <citation type="submission" date="2020-02" db="EMBL/GenBank/DDBJ databases">
        <title>Draft genome sequence of Haematococcus lacustris strain NIES-144.</title>
        <authorList>
            <person name="Morimoto D."/>
            <person name="Nakagawa S."/>
            <person name="Yoshida T."/>
            <person name="Sawayama S."/>
        </authorList>
    </citation>
    <scope>NUCLEOTIDE SEQUENCE [LARGE SCALE GENOMIC DNA]</scope>
    <source>
        <strain evidence="2 3">NIES-144</strain>
    </source>
</reference>
<keyword evidence="3" id="KW-1185">Reference proteome</keyword>
<protein>
    <submittedName>
        <fullName evidence="2">Uncharacterized protein</fullName>
    </submittedName>
</protein>
<organism evidence="2 3">
    <name type="scientific">Haematococcus lacustris</name>
    <name type="common">Green alga</name>
    <name type="synonym">Haematococcus pluvialis</name>
    <dbReference type="NCBI Taxonomy" id="44745"/>
    <lineage>
        <taxon>Eukaryota</taxon>
        <taxon>Viridiplantae</taxon>
        <taxon>Chlorophyta</taxon>
        <taxon>core chlorophytes</taxon>
        <taxon>Chlorophyceae</taxon>
        <taxon>CS clade</taxon>
        <taxon>Chlamydomonadales</taxon>
        <taxon>Haematococcaceae</taxon>
        <taxon>Haematococcus</taxon>
    </lineage>
</organism>
<evidence type="ECO:0000313" key="3">
    <source>
        <dbReference type="Proteomes" id="UP000485058"/>
    </source>
</evidence>
<dbReference type="PANTHER" id="PTHR12161">
    <property type="entry name" value="IST1 FAMILY MEMBER"/>
    <property type="match status" value="1"/>
</dbReference>
<comment type="caution">
    <text evidence="2">The sequence shown here is derived from an EMBL/GenBank/DDBJ whole genome shotgun (WGS) entry which is preliminary data.</text>
</comment>
<evidence type="ECO:0000256" key="1">
    <source>
        <dbReference type="ARBA" id="ARBA00005536"/>
    </source>
</evidence>
<dbReference type="GO" id="GO:0015031">
    <property type="term" value="P:protein transport"/>
    <property type="evidence" value="ECO:0007669"/>
    <property type="project" value="InterPro"/>
</dbReference>
<dbReference type="Proteomes" id="UP000485058">
    <property type="component" value="Unassembled WGS sequence"/>
</dbReference>
<comment type="similarity">
    <text evidence="1">Belongs to the IST1 family.</text>
</comment>
<accession>A0A6A0AJP2</accession>
<sequence>PVLAQIKKSRREVAELMKAEKLEAAFVRVEKVVKEEMMGQAWERLELYLHAVEGRAQQLTQEEVVPSDLTAAVSSILYAALRLPEFEQLQKLKALFARQYTLKFVNQVTEAEGLARWEVNKDLIHWLR</sequence>
<feature type="non-terminal residue" evidence="2">
    <location>
        <position position="1"/>
    </location>
</feature>
<dbReference type="InterPro" id="IPR042277">
    <property type="entry name" value="IST1-like"/>
</dbReference>
<gene>
    <name evidence="2" type="ORF">HaLaN_32474</name>
</gene>
<dbReference type="InterPro" id="IPR005061">
    <property type="entry name" value="Ist1"/>
</dbReference>